<sequence length="265" mass="30517">MFRCACVMLPYILLGFQSIISEAYHIPVVRRKDSDLNEPTVIKPVKPVTHPSAKGKITLFHGTSDWEAANKMKTEGFDLDRYGAPAGDFHSSGAKAGYLTDSIYSAAQFVCYPPNYDKLFINTKRVYVVEFIWEGDKDTPIHEFSNDLKWKQFWNYNQRDHGGYGREMKPADFDEIMAKTMITGPMDIHDDVNFTPNFWQYAVIGHRNRNLKYTYSDKLQPVRDIEVHKALCRNVPKGKLSDEKYAEGQKSNPKFEETLVTIQKI</sequence>
<keyword evidence="3" id="KW-1185">Reference proteome</keyword>
<dbReference type="AlphaFoldDB" id="A0A9P5PEA7"/>
<organism evidence="2 3">
    <name type="scientific">Rhodocollybia butyracea</name>
    <dbReference type="NCBI Taxonomy" id="206335"/>
    <lineage>
        <taxon>Eukaryota</taxon>
        <taxon>Fungi</taxon>
        <taxon>Dikarya</taxon>
        <taxon>Basidiomycota</taxon>
        <taxon>Agaricomycotina</taxon>
        <taxon>Agaricomycetes</taxon>
        <taxon>Agaricomycetidae</taxon>
        <taxon>Agaricales</taxon>
        <taxon>Marasmiineae</taxon>
        <taxon>Omphalotaceae</taxon>
        <taxon>Rhodocollybia</taxon>
    </lineage>
</organism>
<comment type="caution">
    <text evidence="2">The sequence shown here is derived from an EMBL/GenBank/DDBJ whole genome shotgun (WGS) entry which is preliminary data.</text>
</comment>
<evidence type="ECO:0000313" key="2">
    <source>
        <dbReference type="EMBL" id="KAF9063666.1"/>
    </source>
</evidence>
<evidence type="ECO:0000256" key="1">
    <source>
        <dbReference type="SAM" id="SignalP"/>
    </source>
</evidence>
<reference evidence="2" key="1">
    <citation type="submission" date="2020-11" db="EMBL/GenBank/DDBJ databases">
        <authorList>
            <consortium name="DOE Joint Genome Institute"/>
            <person name="Ahrendt S."/>
            <person name="Riley R."/>
            <person name="Andreopoulos W."/>
            <person name="Labutti K."/>
            <person name="Pangilinan J."/>
            <person name="Ruiz-Duenas F.J."/>
            <person name="Barrasa J.M."/>
            <person name="Sanchez-Garcia M."/>
            <person name="Camarero S."/>
            <person name="Miyauchi S."/>
            <person name="Serrano A."/>
            <person name="Linde D."/>
            <person name="Babiker R."/>
            <person name="Drula E."/>
            <person name="Ayuso-Fernandez I."/>
            <person name="Pacheco R."/>
            <person name="Padilla G."/>
            <person name="Ferreira P."/>
            <person name="Barriuso J."/>
            <person name="Kellner H."/>
            <person name="Castanera R."/>
            <person name="Alfaro M."/>
            <person name="Ramirez L."/>
            <person name="Pisabarro A.G."/>
            <person name="Kuo A."/>
            <person name="Tritt A."/>
            <person name="Lipzen A."/>
            <person name="He G."/>
            <person name="Yan M."/>
            <person name="Ng V."/>
            <person name="Cullen D."/>
            <person name="Martin F."/>
            <person name="Rosso M.-N."/>
            <person name="Henrissat B."/>
            <person name="Hibbett D."/>
            <person name="Martinez A.T."/>
            <person name="Grigoriev I.V."/>
        </authorList>
    </citation>
    <scope>NUCLEOTIDE SEQUENCE</scope>
    <source>
        <strain evidence="2">AH 40177</strain>
    </source>
</reference>
<name>A0A9P5PEA7_9AGAR</name>
<feature type="chain" id="PRO_5040151622" evidence="1">
    <location>
        <begin position="24"/>
        <end position="265"/>
    </location>
</feature>
<dbReference type="OrthoDB" id="2918638at2759"/>
<keyword evidence="1" id="KW-0732">Signal</keyword>
<gene>
    <name evidence="2" type="ORF">BDP27DRAFT_1451174</name>
</gene>
<accession>A0A9P5PEA7</accession>
<feature type="signal peptide" evidence="1">
    <location>
        <begin position="1"/>
        <end position="23"/>
    </location>
</feature>
<dbReference type="EMBL" id="JADNRY010000141">
    <property type="protein sequence ID" value="KAF9063666.1"/>
    <property type="molecule type" value="Genomic_DNA"/>
</dbReference>
<protein>
    <submittedName>
        <fullName evidence="2">Uncharacterized protein</fullName>
    </submittedName>
</protein>
<dbReference type="Proteomes" id="UP000772434">
    <property type="component" value="Unassembled WGS sequence"/>
</dbReference>
<proteinExistence type="predicted"/>
<evidence type="ECO:0000313" key="3">
    <source>
        <dbReference type="Proteomes" id="UP000772434"/>
    </source>
</evidence>